<keyword evidence="4 9" id="KW-0812">Transmembrane</keyword>
<dbReference type="SUPFAM" id="SSF47661">
    <property type="entry name" value="t-snare proteins"/>
    <property type="match status" value="2"/>
</dbReference>
<dbReference type="PANTHER" id="PTHR21230:SF89">
    <property type="entry name" value="VESICLE TRANSPORT THROUGH INTERACTION WITH T-SNARES HOMOLOG 1B"/>
    <property type="match status" value="1"/>
</dbReference>
<dbReference type="GO" id="GO:0031902">
    <property type="term" value="C:late endosome membrane"/>
    <property type="evidence" value="ECO:0007669"/>
    <property type="project" value="TreeGrafter"/>
</dbReference>
<dbReference type="InterPro" id="IPR007705">
    <property type="entry name" value="Vesicle_trsprt_v-SNARE_N"/>
</dbReference>
<dbReference type="GO" id="GO:0000149">
    <property type="term" value="F:SNARE binding"/>
    <property type="evidence" value="ECO:0007669"/>
    <property type="project" value="TreeGrafter"/>
</dbReference>
<dbReference type="GO" id="GO:0031201">
    <property type="term" value="C:SNARE complex"/>
    <property type="evidence" value="ECO:0007669"/>
    <property type="project" value="TreeGrafter"/>
</dbReference>
<proteinExistence type="inferred from homology"/>
<organism evidence="11 12">
    <name type="scientific">Electrophorus voltai</name>
    <dbReference type="NCBI Taxonomy" id="2609070"/>
    <lineage>
        <taxon>Eukaryota</taxon>
        <taxon>Metazoa</taxon>
        <taxon>Chordata</taxon>
        <taxon>Craniata</taxon>
        <taxon>Vertebrata</taxon>
        <taxon>Euteleostomi</taxon>
        <taxon>Actinopterygii</taxon>
        <taxon>Neopterygii</taxon>
        <taxon>Teleostei</taxon>
        <taxon>Ostariophysi</taxon>
        <taxon>Gymnotiformes</taxon>
        <taxon>Gymnotoidei</taxon>
        <taxon>Gymnotidae</taxon>
        <taxon>Electrophorus</taxon>
    </lineage>
</organism>
<dbReference type="SMART" id="SM00397">
    <property type="entry name" value="t_SNARE"/>
    <property type="match status" value="1"/>
</dbReference>
<evidence type="ECO:0000313" key="11">
    <source>
        <dbReference type="EMBL" id="KAK1791263.1"/>
    </source>
</evidence>
<dbReference type="GO" id="GO:0005829">
    <property type="term" value="C:cytosol"/>
    <property type="evidence" value="ECO:0007669"/>
    <property type="project" value="GOC"/>
</dbReference>
<dbReference type="GO" id="GO:0006886">
    <property type="term" value="P:intracellular protein transport"/>
    <property type="evidence" value="ECO:0007669"/>
    <property type="project" value="InterPro"/>
</dbReference>
<dbReference type="SUPFAM" id="SSF58038">
    <property type="entry name" value="SNARE fusion complex"/>
    <property type="match status" value="1"/>
</dbReference>
<dbReference type="GO" id="GO:0005789">
    <property type="term" value="C:endoplasmic reticulum membrane"/>
    <property type="evidence" value="ECO:0007669"/>
    <property type="project" value="TreeGrafter"/>
</dbReference>
<dbReference type="GO" id="GO:0006896">
    <property type="term" value="P:Golgi to vacuole transport"/>
    <property type="evidence" value="ECO:0007669"/>
    <property type="project" value="TreeGrafter"/>
</dbReference>
<name>A0AAD8Z1G3_9TELE</name>
<keyword evidence="12" id="KW-1185">Reference proteome</keyword>
<comment type="caution">
    <text evidence="11">The sequence shown here is derived from an EMBL/GenBank/DDBJ whole genome shotgun (WGS) entry which is preliminary data.</text>
</comment>
<dbReference type="GO" id="GO:0048280">
    <property type="term" value="P:vesicle fusion with Golgi apparatus"/>
    <property type="evidence" value="ECO:0007669"/>
    <property type="project" value="TreeGrafter"/>
</dbReference>
<dbReference type="GO" id="GO:0042147">
    <property type="term" value="P:retrograde transport, endosome to Golgi"/>
    <property type="evidence" value="ECO:0007669"/>
    <property type="project" value="TreeGrafter"/>
</dbReference>
<reference evidence="11" key="1">
    <citation type="submission" date="2023-03" db="EMBL/GenBank/DDBJ databases">
        <title>Electrophorus voltai genome.</title>
        <authorList>
            <person name="Bian C."/>
        </authorList>
    </citation>
    <scope>NUCLEOTIDE SEQUENCE</scope>
    <source>
        <strain evidence="11">CB-2022</strain>
        <tissue evidence="11">Muscle</tissue>
    </source>
</reference>
<accession>A0AAD8Z1G3</accession>
<protein>
    <recommendedName>
        <fullName evidence="10">t-SNARE coiled-coil homology domain-containing protein</fullName>
    </recommendedName>
</protein>
<dbReference type="AlphaFoldDB" id="A0AAD8Z1G3"/>
<feature type="domain" description="T-SNARE coiled-coil homology" evidence="10">
    <location>
        <begin position="259"/>
        <end position="321"/>
    </location>
</feature>
<evidence type="ECO:0000256" key="5">
    <source>
        <dbReference type="ARBA" id="ARBA00022927"/>
    </source>
</evidence>
<dbReference type="GO" id="GO:0005484">
    <property type="term" value="F:SNAP receptor activity"/>
    <property type="evidence" value="ECO:0007669"/>
    <property type="project" value="TreeGrafter"/>
</dbReference>
<evidence type="ECO:0000313" key="12">
    <source>
        <dbReference type="Proteomes" id="UP001239994"/>
    </source>
</evidence>
<evidence type="ECO:0000256" key="1">
    <source>
        <dbReference type="ARBA" id="ARBA00004211"/>
    </source>
</evidence>
<evidence type="ECO:0000259" key="10">
    <source>
        <dbReference type="PROSITE" id="PS50192"/>
    </source>
</evidence>
<dbReference type="GO" id="GO:1903076">
    <property type="term" value="P:regulation of protein localization to plasma membrane"/>
    <property type="evidence" value="ECO:0007669"/>
    <property type="project" value="TreeGrafter"/>
</dbReference>
<evidence type="ECO:0000256" key="2">
    <source>
        <dbReference type="ARBA" id="ARBA00006108"/>
    </source>
</evidence>
<dbReference type="CDD" id="cd15890">
    <property type="entry name" value="SNARE_Vti1b"/>
    <property type="match status" value="1"/>
</dbReference>
<dbReference type="InterPro" id="IPR038407">
    <property type="entry name" value="v-SNARE_N_sf"/>
</dbReference>
<keyword evidence="8 9" id="KW-0472">Membrane</keyword>
<dbReference type="Proteomes" id="UP001239994">
    <property type="component" value="Unassembled WGS sequence"/>
</dbReference>
<dbReference type="Gene3D" id="1.20.5.110">
    <property type="match status" value="1"/>
</dbReference>
<comment type="subcellular location">
    <subcellularLocation>
        <location evidence="1">Membrane</location>
        <topology evidence="1">Single-pass type IV membrane protein</topology>
    </subcellularLocation>
</comment>
<dbReference type="GO" id="GO:0016236">
    <property type="term" value="P:macroautophagy"/>
    <property type="evidence" value="ECO:0007669"/>
    <property type="project" value="TreeGrafter"/>
</dbReference>
<keyword evidence="3" id="KW-0813">Transport</keyword>
<dbReference type="InterPro" id="IPR000727">
    <property type="entry name" value="T_SNARE_dom"/>
</dbReference>
<dbReference type="Gene3D" id="1.20.58.400">
    <property type="entry name" value="t-snare proteins"/>
    <property type="match status" value="2"/>
</dbReference>
<dbReference type="GO" id="GO:0006891">
    <property type="term" value="P:intra-Golgi vesicle-mediated transport"/>
    <property type="evidence" value="ECO:0007669"/>
    <property type="project" value="TreeGrafter"/>
</dbReference>
<sequence length="354" mass="40124">MSSEEFEKLHEMYRSLYDELKVIPDRVVRSQGEEKKKLIRVFDERIGEAQEVVQFWSLQTSASCQREVFEDEATAYQMVMFEVIMDSGSVEVHHQWLWVVVYLLQEVHPSLSVLGDGANVLLSLIATGDMMVPRKRKDSSVNRVMGAGGLIPIRDGPNEGGVISKPHEFDSRPRARLLLQGMEQELVGAPGSFRNPMSSKVRLYHRDLARLQRDLHGLDAGPGLGRSSRPGDNRHGVYAVENERSAQLQAQRTLLLQGTEVLTNASQSIERSQRIAAETDQIGTDIIEELGEQREQLDRTRDRLVHTGENLSRSRKILRAMSRRVMTNKLLLGIIIILELAILGAVVYLKFFRR</sequence>
<dbReference type="PROSITE" id="PS50192">
    <property type="entry name" value="T_SNARE"/>
    <property type="match status" value="1"/>
</dbReference>
<comment type="similarity">
    <text evidence="2">Belongs to the VTI1 family.</text>
</comment>
<dbReference type="GO" id="GO:0012507">
    <property type="term" value="C:ER to Golgi transport vesicle membrane"/>
    <property type="evidence" value="ECO:0007669"/>
    <property type="project" value="TreeGrafter"/>
</dbReference>
<dbReference type="InterPro" id="IPR010989">
    <property type="entry name" value="SNARE"/>
</dbReference>
<dbReference type="PANTHER" id="PTHR21230">
    <property type="entry name" value="VESICLE TRANSPORT V-SNARE PROTEIN VTI1-RELATED"/>
    <property type="match status" value="1"/>
</dbReference>
<keyword evidence="6 9" id="KW-1133">Transmembrane helix</keyword>
<dbReference type="GO" id="GO:0005794">
    <property type="term" value="C:Golgi apparatus"/>
    <property type="evidence" value="ECO:0007669"/>
    <property type="project" value="TreeGrafter"/>
</dbReference>
<evidence type="ECO:0000256" key="4">
    <source>
        <dbReference type="ARBA" id="ARBA00022692"/>
    </source>
</evidence>
<gene>
    <name evidence="11" type="ORF">P4O66_013287</name>
</gene>
<evidence type="ECO:0000256" key="3">
    <source>
        <dbReference type="ARBA" id="ARBA00022448"/>
    </source>
</evidence>
<dbReference type="Pfam" id="PF12352">
    <property type="entry name" value="V-SNARE_C"/>
    <property type="match status" value="1"/>
</dbReference>
<evidence type="ECO:0000256" key="6">
    <source>
        <dbReference type="ARBA" id="ARBA00022989"/>
    </source>
</evidence>
<evidence type="ECO:0000256" key="8">
    <source>
        <dbReference type="ARBA" id="ARBA00023136"/>
    </source>
</evidence>
<feature type="transmembrane region" description="Helical" evidence="9">
    <location>
        <begin position="330"/>
        <end position="349"/>
    </location>
</feature>
<keyword evidence="5" id="KW-0653">Protein transport</keyword>
<dbReference type="EMBL" id="JAROKS010000020">
    <property type="protein sequence ID" value="KAK1791263.1"/>
    <property type="molecule type" value="Genomic_DNA"/>
</dbReference>
<evidence type="ECO:0000256" key="7">
    <source>
        <dbReference type="ARBA" id="ARBA00023054"/>
    </source>
</evidence>
<dbReference type="FunFam" id="1.20.5.110:FF:000002">
    <property type="entry name" value="Vesicle transport through interaction with t-SNAREsB"/>
    <property type="match status" value="1"/>
</dbReference>
<keyword evidence="7" id="KW-0175">Coiled coil</keyword>
<evidence type="ECO:0000256" key="9">
    <source>
        <dbReference type="SAM" id="Phobius"/>
    </source>
</evidence>
<dbReference type="Pfam" id="PF05008">
    <property type="entry name" value="V-SNARE"/>
    <property type="match status" value="1"/>
</dbReference>